<reference evidence="2" key="1">
    <citation type="submission" date="2015-05" db="EMBL/GenBank/DDBJ databases">
        <authorList>
            <person name="Rodrigo-Torres Lidia"/>
            <person name="Arahal R.David."/>
        </authorList>
    </citation>
    <scope>NUCLEOTIDE SEQUENCE [LARGE SCALE GENOMIC DNA]</scope>
    <source>
        <strain evidence="2">CECT 7321</strain>
    </source>
</reference>
<evidence type="ECO:0008006" key="3">
    <source>
        <dbReference type="Google" id="ProtNLM"/>
    </source>
</evidence>
<dbReference type="STRING" id="481446.NIT7645_02141"/>
<organism evidence="1 2">
    <name type="scientific">Phaeobacter italicus</name>
    <dbReference type="NCBI Taxonomy" id="481446"/>
    <lineage>
        <taxon>Bacteria</taxon>
        <taxon>Pseudomonadati</taxon>
        <taxon>Pseudomonadota</taxon>
        <taxon>Alphaproteobacteria</taxon>
        <taxon>Rhodobacterales</taxon>
        <taxon>Roseobacteraceae</taxon>
        <taxon>Phaeobacter</taxon>
    </lineage>
</organism>
<dbReference type="Gene3D" id="3.30.429.10">
    <property type="entry name" value="Macrophage Migration Inhibitory Factor"/>
    <property type="match status" value="1"/>
</dbReference>
<dbReference type="SUPFAM" id="SSF55331">
    <property type="entry name" value="Tautomerase/MIF"/>
    <property type="match status" value="1"/>
</dbReference>
<gene>
    <name evidence="1" type="ORF">NIT7321_03797</name>
</gene>
<dbReference type="RefSeq" id="WP_050674406.1">
    <property type="nucleotide sequence ID" value="NZ_CVRL01000046.1"/>
</dbReference>
<dbReference type="EMBL" id="CVRL01000046">
    <property type="protein sequence ID" value="CRL12914.1"/>
    <property type="molecule type" value="Genomic_DNA"/>
</dbReference>
<accession>A0A0H5D7B4</accession>
<dbReference type="InterPro" id="IPR014347">
    <property type="entry name" value="Tautomerase/MIF_sf"/>
</dbReference>
<sequence>MPHAEIKYTQDITLDAPAILERIEQVILEHDDGAGACKGRAYRVDAHHHTHVDIKVALLVKAHRDDAFSNRLLDSLKTAVMAMIPQNCQFSLELIYSGPFYFTGTHEV</sequence>
<protein>
    <recommendedName>
        <fullName evidence="3">5-carboxymethyl-2-hydroxymuconate isomerase</fullName>
    </recommendedName>
</protein>
<dbReference type="Proteomes" id="UP000043764">
    <property type="component" value="Unassembled WGS sequence"/>
</dbReference>
<proteinExistence type="predicted"/>
<dbReference type="AlphaFoldDB" id="A0A0H5D7B4"/>
<name>A0A0H5D7B4_9RHOB</name>
<evidence type="ECO:0000313" key="1">
    <source>
        <dbReference type="EMBL" id="CRL12914.1"/>
    </source>
</evidence>
<keyword evidence="2" id="KW-1185">Reference proteome</keyword>
<evidence type="ECO:0000313" key="2">
    <source>
        <dbReference type="Proteomes" id="UP000043764"/>
    </source>
</evidence>